<organism evidence="7 8">
    <name type="scientific">Symbiochloris irregularis</name>
    <dbReference type="NCBI Taxonomy" id="706552"/>
    <lineage>
        <taxon>Eukaryota</taxon>
        <taxon>Viridiplantae</taxon>
        <taxon>Chlorophyta</taxon>
        <taxon>core chlorophytes</taxon>
        <taxon>Trebouxiophyceae</taxon>
        <taxon>Trebouxiales</taxon>
        <taxon>Trebouxiaceae</taxon>
        <taxon>Symbiochloris</taxon>
    </lineage>
</organism>
<dbReference type="Pfam" id="PF01103">
    <property type="entry name" value="Omp85"/>
    <property type="match status" value="1"/>
</dbReference>
<feature type="region of interest" description="Disordered" evidence="4">
    <location>
        <begin position="1"/>
        <end position="98"/>
    </location>
</feature>
<evidence type="ECO:0000256" key="2">
    <source>
        <dbReference type="ARBA" id="ARBA00023136"/>
    </source>
</evidence>
<feature type="domain" description="Toc75-like POTRA" evidence="6">
    <location>
        <begin position="273"/>
        <end position="350"/>
    </location>
</feature>
<evidence type="ECO:0000259" key="5">
    <source>
        <dbReference type="Pfam" id="PF01103"/>
    </source>
</evidence>
<dbReference type="Gene3D" id="2.40.160.50">
    <property type="entry name" value="membrane protein fhac: a member of the omp85/tpsb transporter family"/>
    <property type="match status" value="1"/>
</dbReference>
<comment type="caution">
    <text evidence="7">The sequence shown here is derived from an EMBL/GenBank/DDBJ whole genome shotgun (WGS) entry which is preliminary data.</text>
</comment>
<keyword evidence="8" id="KW-1185">Reference proteome</keyword>
<dbReference type="EMBL" id="JALJOQ010000015">
    <property type="protein sequence ID" value="KAK9810669.1"/>
    <property type="molecule type" value="Genomic_DNA"/>
</dbReference>
<name>A0AAW1PM52_9CHLO</name>
<dbReference type="PANTHER" id="PTHR12815:SF42">
    <property type="entry name" value="BACTERIAL SURFACE ANTIGEN (D15) DOMAIN-CONTAINING PROTEIN"/>
    <property type="match status" value="1"/>
</dbReference>
<keyword evidence="2" id="KW-0472">Membrane</keyword>
<protein>
    <submittedName>
        <fullName evidence="7">Uncharacterized protein</fullName>
    </submittedName>
</protein>
<dbReference type="AlphaFoldDB" id="A0AAW1PM52"/>
<evidence type="ECO:0000256" key="4">
    <source>
        <dbReference type="SAM" id="MobiDB-lite"/>
    </source>
</evidence>
<dbReference type="InterPro" id="IPR039910">
    <property type="entry name" value="D15-like"/>
</dbReference>
<dbReference type="Proteomes" id="UP001465755">
    <property type="component" value="Unassembled WGS sequence"/>
</dbReference>
<keyword evidence="1" id="KW-0934">Plastid</keyword>
<dbReference type="InterPro" id="IPR000184">
    <property type="entry name" value="Bac_surfAg_D15"/>
</dbReference>
<feature type="compositionally biased region" description="Acidic residues" evidence="4">
    <location>
        <begin position="39"/>
        <end position="56"/>
    </location>
</feature>
<evidence type="ECO:0000259" key="6">
    <source>
        <dbReference type="Pfam" id="PF25282"/>
    </source>
</evidence>
<keyword evidence="1" id="KW-1002">Plastid outer membrane</keyword>
<comment type="subcellular location">
    <subcellularLocation>
        <location evidence="3">Plastid</location>
        <location evidence="3">Chloroplast outer membrane</location>
    </subcellularLocation>
</comment>
<reference evidence="7 8" key="1">
    <citation type="journal article" date="2024" name="Nat. Commun.">
        <title>Phylogenomics reveals the evolutionary origins of lichenization in chlorophyte algae.</title>
        <authorList>
            <person name="Puginier C."/>
            <person name="Libourel C."/>
            <person name="Otte J."/>
            <person name="Skaloud P."/>
            <person name="Haon M."/>
            <person name="Grisel S."/>
            <person name="Petersen M."/>
            <person name="Berrin J.G."/>
            <person name="Delaux P.M."/>
            <person name="Dal Grande F."/>
            <person name="Keller J."/>
        </authorList>
    </citation>
    <scope>NUCLEOTIDE SEQUENCE [LARGE SCALE GENOMIC DNA]</scope>
    <source>
        <strain evidence="7 8">SAG 2036</strain>
    </source>
</reference>
<evidence type="ECO:0000256" key="1">
    <source>
        <dbReference type="ARBA" id="ARBA00022805"/>
    </source>
</evidence>
<evidence type="ECO:0000313" key="7">
    <source>
        <dbReference type="EMBL" id="KAK9810669.1"/>
    </source>
</evidence>
<dbReference type="GO" id="GO:0009707">
    <property type="term" value="C:chloroplast outer membrane"/>
    <property type="evidence" value="ECO:0007669"/>
    <property type="project" value="UniProtKB-SubCell"/>
</dbReference>
<dbReference type="PANTHER" id="PTHR12815">
    <property type="entry name" value="SORTING AND ASSEMBLY MACHINERY SAMM50 PROTEIN FAMILY MEMBER"/>
    <property type="match status" value="1"/>
</dbReference>
<gene>
    <name evidence="7" type="ORF">WJX73_008942</name>
</gene>
<dbReference type="Pfam" id="PF25282">
    <property type="entry name" value="POTRA1_3_Toc75"/>
    <property type="match status" value="1"/>
</dbReference>
<evidence type="ECO:0000256" key="3">
    <source>
        <dbReference type="ARBA" id="ARBA00024013"/>
    </source>
</evidence>
<feature type="compositionally biased region" description="Acidic residues" evidence="4">
    <location>
        <begin position="73"/>
        <end position="98"/>
    </location>
</feature>
<feature type="domain" description="Bacterial surface antigen (D15)" evidence="5">
    <location>
        <begin position="390"/>
        <end position="696"/>
    </location>
</feature>
<accession>A0AAW1PM52</accession>
<evidence type="ECO:0000313" key="8">
    <source>
        <dbReference type="Proteomes" id="UP001465755"/>
    </source>
</evidence>
<dbReference type="InterPro" id="IPR057354">
    <property type="entry name" value="POTRA1_3_Toc75"/>
</dbReference>
<feature type="compositionally biased region" description="Gly residues" evidence="4">
    <location>
        <begin position="17"/>
        <end position="29"/>
    </location>
</feature>
<sequence>MFLAESGGNLPPVGPQDGSGGGDGDGGRPGGKDVLDLADQPDDDDLDADLDEEILDAEAASPEAVGPAASSVEEVEEDDEEWEDDDEEGDDEEDDGQYADLDSDQFFCQDIVFKNFPQGEGLPLEEDMVAGLNVVPGQVCDKKHLKEDLDQLQNSGLFAGVTARVVASSPGSKRMRVEIRFAEEIYPPIKSLRVVSKKPGTPLLLPQEQLDRLQKEIVETGGEVGTAKVAALRNIIEGWYQKHGYVTSFIHDMPGLKTGNVTVEVTEGRVNGIKVVFMDAQGQPTGKPGITNEDWILDHVQIQKGQVYNASDGQRALRDVFAMGIFDSMQIMPGADQRDPTKVNVDVMVSERPRRTVDLDATWGITPNDAGRPTIASFVPGGTLTYEDNNMNGMGQSFMATVSTDNFASPGDDLSFQVDLRKPYLRGRRDPTQRARVFSAFNSRRTSGVFTPGDDGSEVPAILIDRVGLKAGIEENYSRNSKGSFNLVVQQVAAKDEQGGLQPFGVKQQGQALVQGPPTTLSNTGKDHVAFLQAALNRDTTHGLNGSPIGSRDSFLIEQGLGIGSGKPVFNRHTASLTRFLPLYKPEETSNLPPAVLVGHGRYSGCIGDLPSYEAFTLGGPNSVRAYSVGELATGRRLAELGAELRVPIPRINKQVFAFAEWGSDLGSSKAVRGNPTAFFLKPGSGACYGVGTRLGSLRAEYVHDNNANKWYPMLRYGERY</sequence>
<proteinExistence type="predicted"/>
<dbReference type="Gene3D" id="3.10.20.310">
    <property type="entry name" value="membrane protein fhac"/>
    <property type="match status" value="2"/>
</dbReference>